<dbReference type="PANTHER" id="PTHR42069">
    <property type="entry name" value="HYPHAL ANASTAMOSIS-8 PROTEIN"/>
    <property type="match status" value="1"/>
</dbReference>
<gene>
    <name evidence="3" type="ORF">AYO20_08913</name>
</gene>
<name>A0A178CJF8_9EURO</name>
<evidence type="ECO:0000256" key="1">
    <source>
        <dbReference type="SAM" id="MobiDB-lite"/>
    </source>
</evidence>
<keyword evidence="4" id="KW-1185">Reference proteome</keyword>
<feature type="region of interest" description="Disordered" evidence="1">
    <location>
        <begin position="1"/>
        <end position="20"/>
    </location>
</feature>
<evidence type="ECO:0000313" key="4">
    <source>
        <dbReference type="Proteomes" id="UP000185904"/>
    </source>
</evidence>
<feature type="transmembrane region" description="Helical" evidence="2">
    <location>
        <begin position="122"/>
        <end position="148"/>
    </location>
</feature>
<organism evidence="3 4">
    <name type="scientific">Fonsecaea nubica</name>
    <dbReference type="NCBI Taxonomy" id="856822"/>
    <lineage>
        <taxon>Eukaryota</taxon>
        <taxon>Fungi</taxon>
        <taxon>Dikarya</taxon>
        <taxon>Ascomycota</taxon>
        <taxon>Pezizomycotina</taxon>
        <taxon>Eurotiomycetes</taxon>
        <taxon>Chaetothyriomycetidae</taxon>
        <taxon>Chaetothyriales</taxon>
        <taxon>Herpotrichiellaceae</taxon>
        <taxon>Fonsecaea</taxon>
    </lineage>
</organism>
<keyword evidence="2" id="KW-1133">Transmembrane helix</keyword>
<dbReference type="Proteomes" id="UP000185904">
    <property type="component" value="Unassembled WGS sequence"/>
</dbReference>
<evidence type="ECO:0000313" key="3">
    <source>
        <dbReference type="EMBL" id="OAL30110.1"/>
    </source>
</evidence>
<feature type="transmembrane region" description="Helical" evidence="2">
    <location>
        <begin position="77"/>
        <end position="102"/>
    </location>
</feature>
<dbReference type="OrthoDB" id="5371583at2759"/>
<feature type="transmembrane region" description="Helical" evidence="2">
    <location>
        <begin position="155"/>
        <end position="177"/>
    </location>
</feature>
<dbReference type="RefSeq" id="XP_022496844.1">
    <property type="nucleotide sequence ID" value="XM_022647186.1"/>
</dbReference>
<proteinExistence type="predicted"/>
<dbReference type="PANTHER" id="PTHR42069:SF1">
    <property type="entry name" value="MARVEL DOMAIN-CONTAINING PROTEIN"/>
    <property type="match status" value="1"/>
</dbReference>
<keyword evidence="2" id="KW-0812">Transmembrane</keyword>
<evidence type="ECO:0000256" key="2">
    <source>
        <dbReference type="SAM" id="Phobius"/>
    </source>
</evidence>
<reference evidence="3 4" key="1">
    <citation type="submission" date="2016-03" db="EMBL/GenBank/DDBJ databases">
        <title>The draft genome sequence of Fonsecaea nubica causative agent of cutaneous subcutaneous infection in human host.</title>
        <authorList>
            <person name="Costa F."/>
            <person name="Sybren D.H."/>
            <person name="Raittz R.T."/>
            <person name="Weiss V.A."/>
            <person name="Leao A.C."/>
            <person name="Gomes R."/>
            <person name="De Souza E.M."/>
            <person name="Pedrosa F.O."/>
            <person name="Steffens M.B."/>
            <person name="Bombassaro A."/>
            <person name="Tadra-Sfeir M.Z."/>
            <person name="Moreno L.F."/>
            <person name="Najafzadeh M.J."/>
            <person name="Felipe M.S."/>
            <person name="Teixeira M."/>
            <person name="Sun J."/>
            <person name="Xi L."/>
            <person name="Castro M.A."/>
            <person name="Vicente V.A."/>
        </authorList>
    </citation>
    <scope>NUCLEOTIDE SEQUENCE [LARGE SCALE GENOMIC DNA]</scope>
    <source>
        <strain evidence="3 4">CBS 269.64</strain>
    </source>
</reference>
<dbReference type="GeneID" id="34592314"/>
<dbReference type="AlphaFoldDB" id="A0A178CJF8"/>
<accession>A0A178CJF8</accession>
<comment type="caution">
    <text evidence="3">The sequence shown here is derived from an EMBL/GenBank/DDBJ whole genome shotgun (WGS) entry which is preliminary data.</text>
</comment>
<dbReference type="EMBL" id="LVCJ01000076">
    <property type="protein sequence ID" value="OAL30110.1"/>
    <property type="molecule type" value="Genomic_DNA"/>
</dbReference>
<sequence>MSSPTLQTVPKAPRDGAEDNYKKSDFHFSWTEIITDNLRSHERHASMQKSKAEVNPRREFLQRQYHRFRKWTRIASVTTNVISALLSIVMESIMIYTLYKFYATKNLFVTGRPWGPWAMGTILWPTIMLAVASIITSISALVVLCVIWCKAKQKAAYFSLLYALVHIIAWLVVSVAYRVEKTEKDLWGWSCTDKAKAIQQQLGSKTLDFESLCKLQIYQASSWEVSVAEVTIKVLATGVTWYLDAKQKGLKTEIVGDIGSTVFDQITG</sequence>
<protein>
    <submittedName>
        <fullName evidence="3">Uncharacterized protein</fullName>
    </submittedName>
</protein>
<keyword evidence="2" id="KW-0472">Membrane</keyword>